<reference evidence="1" key="1">
    <citation type="submission" date="2021-01" db="EMBL/GenBank/DDBJ databases">
        <authorList>
            <person name="Corre E."/>
            <person name="Pelletier E."/>
            <person name="Niang G."/>
            <person name="Scheremetjew M."/>
            <person name="Finn R."/>
            <person name="Kale V."/>
            <person name="Holt S."/>
            <person name="Cochrane G."/>
            <person name="Meng A."/>
            <person name="Brown T."/>
            <person name="Cohen L."/>
        </authorList>
    </citation>
    <scope>NUCLEOTIDE SEQUENCE</scope>
    <source>
        <strain evidence="1">RCC3387</strain>
    </source>
</reference>
<accession>A0A7S2L9Y0</accession>
<dbReference type="EMBL" id="HBGW01058458">
    <property type="protein sequence ID" value="CAD9598681.1"/>
    <property type="molecule type" value="Transcribed_RNA"/>
</dbReference>
<organism evidence="1">
    <name type="scientific">Zooxanthella nutricula</name>
    <dbReference type="NCBI Taxonomy" id="1333877"/>
    <lineage>
        <taxon>Eukaryota</taxon>
        <taxon>Sar</taxon>
        <taxon>Alveolata</taxon>
        <taxon>Dinophyceae</taxon>
        <taxon>Peridiniales</taxon>
        <taxon>Peridiniales incertae sedis</taxon>
        <taxon>Zooxanthella</taxon>
    </lineage>
</organism>
<gene>
    <name evidence="1" type="ORF">BRAN1462_LOCUS37165</name>
</gene>
<sequence length="558" mass="60795">MRTWGTEEIRDQLARAADRGLRISSGIWLPHAPAAYEECDDLDADAWWNAQLASYVAAVRENKNSTALLWWTVGNEEELEVDVFRGNECVWKRLEWAVQAVKAEDPNHPVGTVTAGAMEPKVRLINEFCPSLDFLGVNSYGADSLIVGSSLQEWNFTKPYAIMEFGPRGHWVANRTEWGAYIEDTSSEKVPLYNATCYACKDDPFCIGAFAFVWGWKWEKTGTWYNMFNEWPDVTQNVSVPCTECEAEALGALQQCWTGGQPVTRPPTITGVEVNGSRLDDMSFIAPRSESVPVRVVATHPLGETLVGIYAVTDEIVSNAVGGAYEATNPLVAGVWPAAGVNATTGASTAENLSVTMNTSGLSLGGEFRLYIFVRQDPETCQPNCRHQEAYASLAFRICHTAQAGEDCQSNVSYAMQTGIRTHPAAYPGLDGNSTFEEIQAMLYQMGRGSCPPPCGARDWCHTATQGEECYVRVQSLMDNQTALPHSLQNASFETVQAHIQSSRDGVCPRPCAEAPAANVTDSDSSAGRPAGLDLSAANRAVVGLASALLWSAWVFNA</sequence>
<proteinExistence type="predicted"/>
<dbReference type="Gene3D" id="3.20.20.80">
    <property type="entry name" value="Glycosidases"/>
    <property type="match status" value="1"/>
</dbReference>
<dbReference type="AlphaFoldDB" id="A0A7S2L9Y0"/>
<dbReference type="InterPro" id="IPR017853">
    <property type="entry name" value="GH"/>
</dbReference>
<name>A0A7S2L9Y0_9DINO</name>
<dbReference type="SUPFAM" id="SSF51445">
    <property type="entry name" value="(Trans)glycosidases"/>
    <property type="match status" value="1"/>
</dbReference>
<protein>
    <submittedName>
        <fullName evidence="1">Uncharacterized protein</fullName>
    </submittedName>
</protein>
<evidence type="ECO:0000313" key="1">
    <source>
        <dbReference type="EMBL" id="CAD9598681.1"/>
    </source>
</evidence>